<evidence type="ECO:0000313" key="8">
    <source>
        <dbReference type="EMBL" id="PWQ99791.1"/>
    </source>
</evidence>
<feature type="transmembrane region" description="Helical" evidence="6">
    <location>
        <begin position="393"/>
        <end position="411"/>
    </location>
</feature>
<feature type="transmembrane region" description="Helical" evidence="6">
    <location>
        <begin position="705"/>
        <end position="727"/>
    </location>
</feature>
<reference evidence="8 9" key="1">
    <citation type="submission" date="2018-05" db="EMBL/GenBank/DDBJ databases">
        <title>Leucothrix arctica sp. nov., isolated from Arctic seawater.</title>
        <authorList>
            <person name="Choi A."/>
            <person name="Baek K."/>
        </authorList>
    </citation>
    <scope>NUCLEOTIDE SEQUENCE [LARGE SCALE GENOMIC DNA]</scope>
    <source>
        <strain evidence="8 9">JCM 18388</strain>
    </source>
</reference>
<proteinExistence type="predicted"/>
<dbReference type="Proteomes" id="UP000245539">
    <property type="component" value="Unassembled WGS sequence"/>
</dbReference>
<evidence type="ECO:0000256" key="2">
    <source>
        <dbReference type="ARBA" id="ARBA00022475"/>
    </source>
</evidence>
<sequence length="836" mass="92415">MTELRWTLRALLSHYWRHPWQALFLLSGLVAGVALWSAVQVINAHAKASYEQADSLLGAQREYTIYPKQGTSIKQASYIKLRRQGFTEIFPVIEARVETQQGMLLSIIATDLFALPTESGSTGVAVAGDNRAWLDFIQPPYQAWIPEALANQLDLIQGQQLLLKNGDLLPPTVIRSDAQQGWQILLDIGAAQALLSRDTLDYLAVGPVDDERRQALEEALPASLSLVKNQQALNLTQLTDSLHTNLSAMSLLSFAVGLFIVFNAVRFSLWYRQQTVKNLRLMGVGLNTLAVALLLEALLWSVIAASAGLLAGYAISLKLLPTLGSMMDGLYGAKMSSELLLKPTTVFIAWAMTLIGLLFALSLPMWQVSKQSVIHGSQLSSKWRQDKVSRKQLGILSVMLGLAAALLYPFIDSVLMGFVLLGLILFSAAWLLPYLLASGLAAVSKVTPKQRPLLRWMISDGWAQLPTLRTAMMALLLALTCNFGVETLIGSFRTSFTDWLSQRLTADIYLREQRPEIAALIAEGKSTGWLSDTHARMEMSTYWQNRPADLRGLVPTAPDTQTLPLAKAIPQAMQLWNESDHSEPWILANEQVHYLAGIPLGGSITLDTVNGPQVFKVAGFFYDYGNARYQFYLPRQMLLKHWPQARDSGIALWVNHLAEGEKNTSMSMAEKAMLKAGFAPGDWITQSRLRAVAMDIFERTFTITLAMNTLTLIVAGLALLTSLMAILQERLPQFAGWSALGVNRWEQLMVILIPLLLFVTISWLLAVSLGALLSWLLIHKLNVMSFGWSMPMLWQATPALALAVLCLSLVLFSVAVTHWRLRSQLPKALAQLGSTG</sequence>
<dbReference type="AlphaFoldDB" id="A0A317CNL1"/>
<feature type="transmembrane region" description="Helical" evidence="6">
    <location>
        <begin position="20"/>
        <end position="39"/>
    </location>
</feature>
<accession>A0A317CNL1</accession>
<protein>
    <recommendedName>
        <fullName evidence="7">ABC3 transporter permease C-terminal domain-containing protein</fullName>
    </recommendedName>
</protein>
<dbReference type="GO" id="GO:0005886">
    <property type="term" value="C:plasma membrane"/>
    <property type="evidence" value="ECO:0007669"/>
    <property type="project" value="UniProtKB-SubCell"/>
</dbReference>
<evidence type="ECO:0000313" key="9">
    <source>
        <dbReference type="Proteomes" id="UP000245539"/>
    </source>
</evidence>
<comment type="subcellular location">
    <subcellularLocation>
        <location evidence="1">Cell membrane</location>
        <topology evidence="1">Multi-pass membrane protein</topology>
    </subcellularLocation>
</comment>
<dbReference type="InterPro" id="IPR038766">
    <property type="entry name" value="Membrane_comp_ABC_pdt"/>
</dbReference>
<dbReference type="InterPro" id="IPR003838">
    <property type="entry name" value="ABC3_permease_C"/>
</dbReference>
<dbReference type="EMBL" id="QGKM01000008">
    <property type="protein sequence ID" value="PWQ99791.1"/>
    <property type="molecule type" value="Genomic_DNA"/>
</dbReference>
<keyword evidence="5 6" id="KW-0472">Membrane</keyword>
<keyword evidence="2" id="KW-1003">Cell membrane</keyword>
<name>A0A317CNL1_9GAMM</name>
<comment type="caution">
    <text evidence="8">The sequence shown here is derived from an EMBL/GenBank/DDBJ whole genome shotgun (WGS) entry which is preliminary data.</text>
</comment>
<dbReference type="Pfam" id="PF02687">
    <property type="entry name" value="FtsX"/>
    <property type="match status" value="1"/>
</dbReference>
<evidence type="ECO:0000259" key="7">
    <source>
        <dbReference type="Pfam" id="PF02687"/>
    </source>
</evidence>
<keyword evidence="9" id="KW-1185">Reference proteome</keyword>
<keyword evidence="3 6" id="KW-0812">Transmembrane</keyword>
<feature type="transmembrane region" description="Helical" evidence="6">
    <location>
        <begin position="246"/>
        <end position="265"/>
    </location>
</feature>
<evidence type="ECO:0000256" key="4">
    <source>
        <dbReference type="ARBA" id="ARBA00022989"/>
    </source>
</evidence>
<feature type="transmembrane region" description="Helical" evidence="6">
    <location>
        <begin position="465"/>
        <end position="485"/>
    </location>
</feature>
<feature type="transmembrane region" description="Helical" evidence="6">
    <location>
        <begin position="417"/>
        <end position="444"/>
    </location>
</feature>
<dbReference type="PANTHER" id="PTHR30287:SF2">
    <property type="entry name" value="BLL1001 PROTEIN"/>
    <property type="match status" value="1"/>
</dbReference>
<feature type="transmembrane region" description="Helical" evidence="6">
    <location>
        <begin position="798"/>
        <end position="819"/>
    </location>
</feature>
<feature type="transmembrane region" description="Helical" evidence="6">
    <location>
        <begin position="748"/>
        <end position="778"/>
    </location>
</feature>
<dbReference type="RefSeq" id="WP_109836525.1">
    <property type="nucleotide sequence ID" value="NZ_QGKM01000008.1"/>
</dbReference>
<gene>
    <name evidence="8" type="ORF">DKW60_04770</name>
</gene>
<dbReference type="OrthoDB" id="343744at2"/>
<feature type="transmembrane region" description="Helical" evidence="6">
    <location>
        <begin position="286"/>
        <end position="315"/>
    </location>
</feature>
<dbReference type="PANTHER" id="PTHR30287">
    <property type="entry name" value="MEMBRANE COMPONENT OF PREDICTED ABC SUPERFAMILY METABOLITE UPTAKE TRANSPORTER"/>
    <property type="match status" value="1"/>
</dbReference>
<evidence type="ECO:0000256" key="5">
    <source>
        <dbReference type="ARBA" id="ARBA00023136"/>
    </source>
</evidence>
<feature type="transmembrane region" description="Helical" evidence="6">
    <location>
        <begin position="347"/>
        <end position="366"/>
    </location>
</feature>
<feature type="domain" description="ABC3 transporter permease C-terminal" evidence="7">
    <location>
        <begin position="707"/>
        <end position="824"/>
    </location>
</feature>
<evidence type="ECO:0000256" key="3">
    <source>
        <dbReference type="ARBA" id="ARBA00022692"/>
    </source>
</evidence>
<evidence type="ECO:0000256" key="6">
    <source>
        <dbReference type="SAM" id="Phobius"/>
    </source>
</evidence>
<keyword evidence="4 6" id="KW-1133">Transmembrane helix</keyword>
<organism evidence="8 9">
    <name type="scientific">Leucothrix pacifica</name>
    <dbReference type="NCBI Taxonomy" id="1247513"/>
    <lineage>
        <taxon>Bacteria</taxon>
        <taxon>Pseudomonadati</taxon>
        <taxon>Pseudomonadota</taxon>
        <taxon>Gammaproteobacteria</taxon>
        <taxon>Thiotrichales</taxon>
        <taxon>Thiotrichaceae</taxon>
        <taxon>Leucothrix</taxon>
    </lineage>
</organism>
<evidence type="ECO:0000256" key="1">
    <source>
        <dbReference type="ARBA" id="ARBA00004651"/>
    </source>
</evidence>